<feature type="compositionally biased region" description="Low complexity" evidence="1">
    <location>
        <begin position="1"/>
        <end position="17"/>
    </location>
</feature>
<dbReference type="AlphaFoldDB" id="I3ZIF4"/>
<organism evidence="2 3">
    <name type="scientific">Terriglobus roseus (strain DSM 18391 / NRRL B-41598 / KBS 63)</name>
    <dbReference type="NCBI Taxonomy" id="926566"/>
    <lineage>
        <taxon>Bacteria</taxon>
        <taxon>Pseudomonadati</taxon>
        <taxon>Acidobacteriota</taxon>
        <taxon>Terriglobia</taxon>
        <taxon>Terriglobales</taxon>
        <taxon>Acidobacteriaceae</taxon>
        <taxon>Terriglobus</taxon>
    </lineage>
</organism>
<dbReference type="STRING" id="926566.Terro_2786"/>
<dbReference type="Proteomes" id="UP000006056">
    <property type="component" value="Chromosome"/>
</dbReference>
<gene>
    <name evidence="2" type="ordered locus">Terro_2786</name>
</gene>
<dbReference type="EMBL" id="CP003379">
    <property type="protein sequence ID" value="AFL89022.1"/>
    <property type="molecule type" value="Genomic_DNA"/>
</dbReference>
<protein>
    <submittedName>
        <fullName evidence="2">Uncharacterized protein</fullName>
    </submittedName>
</protein>
<evidence type="ECO:0000256" key="1">
    <source>
        <dbReference type="SAM" id="MobiDB-lite"/>
    </source>
</evidence>
<keyword evidence="3" id="KW-1185">Reference proteome</keyword>
<dbReference type="HOGENOM" id="CLU_3104837_0_0_0"/>
<evidence type="ECO:0000313" key="3">
    <source>
        <dbReference type="Proteomes" id="UP000006056"/>
    </source>
</evidence>
<evidence type="ECO:0000313" key="2">
    <source>
        <dbReference type="EMBL" id="AFL89022.1"/>
    </source>
</evidence>
<feature type="region of interest" description="Disordered" evidence="1">
    <location>
        <begin position="1"/>
        <end position="30"/>
    </location>
</feature>
<name>I3ZIF4_TERRK</name>
<feature type="compositionally biased region" description="Basic and acidic residues" evidence="1">
    <location>
        <begin position="20"/>
        <end position="30"/>
    </location>
</feature>
<sequence length="51" mass="5730">MPQASRILRLGSRSLSSEQTRSDQEAVHAGEYKEDTAMCKNHLDVDFRHGA</sequence>
<accession>I3ZIF4</accession>
<dbReference type="KEGG" id="trs:Terro_2786"/>
<proteinExistence type="predicted"/>
<reference evidence="2 3" key="1">
    <citation type="submission" date="2012-06" db="EMBL/GenBank/DDBJ databases">
        <title>Complete genome of Terriglobus roseus DSM 18391.</title>
        <authorList>
            <consortium name="US DOE Joint Genome Institute (JGI-PGF)"/>
            <person name="Lucas S."/>
            <person name="Copeland A."/>
            <person name="Lapidus A."/>
            <person name="Glavina del Rio T."/>
            <person name="Dalin E."/>
            <person name="Tice H."/>
            <person name="Bruce D."/>
            <person name="Goodwin L."/>
            <person name="Pitluck S."/>
            <person name="Peters L."/>
            <person name="Mikhailova N."/>
            <person name="Munk A.C.C."/>
            <person name="Kyrpides N."/>
            <person name="Mavromatis K."/>
            <person name="Ivanova N."/>
            <person name="Brettin T."/>
            <person name="Detter J.C."/>
            <person name="Han C."/>
            <person name="Larimer F."/>
            <person name="Land M."/>
            <person name="Hauser L."/>
            <person name="Markowitz V."/>
            <person name="Cheng J.-F."/>
            <person name="Hugenholtz P."/>
            <person name="Woyke T."/>
            <person name="Wu D."/>
            <person name="Brambilla E."/>
            <person name="Klenk H.-P."/>
            <person name="Eisen J.A."/>
        </authorList>
    </citation>
    <scope>NUCLEOTIDE SEQUENCE [LARGE SCALE GENOMIC DNA]</scope>
    <source>
        <strain evidence="3">DSM 18391 / NRRL B-41598 / KBS 63</strain>
    </source>
</reference>